<gene>
    <name evidence="2" type="ORF">M409DRAFT_61705</name>
</gene>
<dbReference type="RefSeq" id="XP_033659270.1">
    <property type="nucleotide sequence ID" value="XM_033814847.1"/>
</dbReference>
<feature type="region of interest" description="Disordered" evidence="1">
    <location>
        <begin position="306"/>
        <end position="369"/>
    </location>
</feature>
<name>A0A6A6BUG5_ZASCE</name>
<organism evidence="2 3">
    <name type="scientific">Zasmidium cellare ATCC 36951</name>
    <dbReference type="NCBI Taxonomy" id="1080233"/>
    <lineage>
        <taxon>Eukaryota</taxon>
        <taxon>Fungi</taxon>
        <taxon>Dikarya</taxon>
        <taxon>Ascomycota</taxon>
        <taxon>Pezizomycotina</taxon>
        <taxon>Dothideomycetes</taxon>
        <taxon>Dothideomycetidae</taxon>
        <taxon>Mycosphaerellales</taxon>
        <taxon>Mycosphaerellaceae</taxon>
        <taxon>Zasmidium</taxon>
    </lineage>
</organism>
<evidence type="ECO:0000313" key="3">
    <source>
        <dbReference type="Proteomes" id="UP000799537"/>
    </source>
</evidence>
<keyword evidence="3" id="KW-1185">Reference proteome</keyword>
<evidence type="ECO:0000256" key="1">
    <source>
        <dbReference type="SAM" id="MobiDB-lite"/>
    </source>
</evidence>
<evidence type="ECO:0000313" key="2">
    <source>
        <dbReference type="EMBL" id="KAF2158381.1"/>
    </source>
</evidence>
<dbReference type="GeneID" id="54568119"/>
<dbReference type="Proteomes" id="UP000799537">
    <property type="component" value="Unassembled WGS sequence"/>
</dbReference>
<sequence length="694" mass="76022">MSPRTFYVLAKSDPQTLGVPRTSTPIFGELVCKGALHPGQPRARPFAQERATGGLDGNLSSCVRALSELSRGAAGQARLWRRRSNAASDAADEADRQPQACAVRGTHDWSGHPAHSTHTTHKLHLGRVLAPRSVRCWICRVVGSQHMSVLGLNLRAHGTASSSKGPWTRSRRSGCRIVTRKDCIVSHHSIAPCQARPAQLIAKGQRQKLRMEELEAKVRMHEQQAVGRSSPNWHAGQDPRHHINQEPSWVKADEWPRSPLRVSPAGPPALSSKARDKQTAPSPPMQAPWSARGSAEWAEYRPYDIADSTDPESASESNGRRRLSTSTAGGSSRTRSSRSNAAFSADTGPSPSALQDPLRTRSRHDASPRQSVLVHDANANVVQQQQHGQDFHEIDLGVDLPVLFPSDDNNFVNFSFDREPAASAQNVLEDEFLAQIKTTLQCELDPMDVAFTGPNIDPVTSLCGPTTSTIDWSQCDFPHLEVDDGHRKTHSRNDSVIADVDATDVSPCSGRSTATHASQQERMKYIAECAKSAGFQDFDEAIEAYYNSRFNELSDLCAMQKLSRNRHLPEVLAEIRRAAQRWTKWERHGFEQEMVRCAEEILKGECDAFHTLNSEDDGETTQDAGKRAGVVSHAPSPDLGSVSQGWPKFGWTARVPNLFSVVLSICAESDSPSSDGGLRSALTVMSTICGHSGY</sequence>
<proteinExistence type="predicted"/>
<reference evidence="2" key="1">
    <citation type="journal article" date="2020" name="Stud. Mycol.">
        <title>101 Dothideomycetes genomes: a test case for predicting lifestyles and emergence of pathogens.</title>
        <authorList>
            <person name="Haridas S."/>
            <person name="Albert R."/>
            <person name="Binder M."/>
            <person name="Bloem J."/>
            <person name="Labutti K."/>
            <person name="Salamov A."/>
            <person name="Andreopoulos B."/>
            <person name="Baker S."/>
            <person name="Barry K."/>
            <person name="Bills G."/>
            <person name="Bluhm B."/>
            <person name="Cannon C."/>
            <person name="Castanera R."/>
            <person name="Culley D."/>
            <person name="Daum C."/>
            <person name="Ezra D."/>
            <person name="Gonzalez J."/>
            <person name="Henrissat B."/>
            <person name="Kuo A."/>
            <person name="Liang C."/>
            <person name="Lipzen A."/>
            <person name="Lutzoni F."/>
            <person name="Magnuson J."/>
            <person name="Mondo S."/>
            <person name="Nolan M."/>
            <person name="Ohm R."/>
            <person name="Pangilinan J."/>
            <person name="Park H.-J."/>
            <person name="Ramirez L."/>
            <person name="Alfaro M."/>
            <person name="Sun H."/>
            <person name="Tritt A."/>
            <person name="Yoshinaga Y."/>
            <person name="Zwiers L.-H."/>
            <person name="Turgeon B."/>
            <person name="Goodwin S."/>
            <person name="Spatafora J."/>
            <person name="Crous P."/>
            <person name="Grigoriev I."/>
        </authorList>
    </citation>
    <scope>NUCLEOTIDE SEQUENCE</scope>
    <source>
        <strain evidence="2">ATCC 36951</strain>
    </source>
</reference>
<dbReference type="OrthoDB" id="194358at2759"/>
<feature type="compositionally biased region" description="Low complexity" evidence="1">
    <location>
        <begin position="324"/>
        <end position="339"/>
    </location>
</feature>
<accession>A0A6A6BUG5</accession>
<protein>
    <submittedName>
        <fullName evidence="2">Uncharacterized protein</fullName>
    </submittedName>
</protein>
<feature type="region of interest" description="Disordered" evidence="1">
    <location>
        <begin position="218"/>
        <end position="242"/>
    </location>
</feature>
<dbReference type="EMBL" id="ML993676">
    <property type="protein sequence ID" value="KAF2158381.1"/>
    <property type="molecule type" value="Genomic_DNA"/>
</dbReference>
<dbReference type="AlphaFoldDB" id="A0A6A6BUG5"/>
<feature type="region of interest" description="Disordered" evidence="1">
    <location>
        <begin position="257"/>
        <end position="293"/>
    </location>
</feature>